<keyword evidence="2" id="KW-1185">Reference proteome</keyword>
<dbReference type="RefSeq" id="WP_311712755.1">
    <property type="nucleotide sequence ID" value="NZ_JAVREZ010000001.1"/>
</dbReference>
<evidence type="ECO:0008006" key="3">
    <source>
        <dbReference type="Google" id="ProtNLM"/>
    </source>
</evidence>
<reference evidence="2" key="1">
    <citation type="submission" date="2023-07" db="EMBL/GenBank/DDBJ databases">
        <title>30 novel species of actinomycetes from the DSMZ collection.</title>
        <authorList>
            <person name="Nouioui I."/>
        </authorList>
    </citation>
    <scope>NUCLEOTIDE SEQUENCE [LARGE SCALE GENOMIC DNA]</scope>
    <source>
        <strain evidence="2">DSM 41640</strain>
    </source>
</reference>
<protein>
    <recommendedName>
        <fullName evidence="3">Transposase</fullName>
    </recommendedName>
</protein>
<proteinExistence type="predicted"/>
<gene>
    <name evidence="1" type="ORF">RNB18_04150</name>
</gene>
<comment type="caution">
    <text evidence="1">The sequence shown here is derived from an EMBL/GenBank/DDBJ whole genome shotgun (WGS) entry which is preliminary data.</text>
</comment>
<evidence type="ECO:0000313" key="1">
    <source>
        <dbReference type="EMBL" id="MDT0479384.1"/>
    </source>
</evidence>
<sequence length="121" mass="13398">MDLVHEGCAGIDIGKTGMRITCFGRNGGNWVLLEARVFVRQQVPDTCVNLLAVIAPSHDLERRRADRRVGFGQGLEIAVDLVAVVAPPHQIEATELRRLRHCEYHSNPVGRRVRPPSIIGV</sequence>
<dbReference type="EMBL" id="JAVREZ010000001">
    <property type="protein sequence ID" value="MDT0479384.1"/>
    <property type="molecule type" value="Genomic_DNA"/>
</dbReference>
<name>A0ABU2V1U6_9ACTN</name>
<dbReference type="Proteomes" id="UP001183824">
    <property type="component" value="Unassembled WGS sequence"/>
</dbReference>
<evidence type="ECO:0000313" key="2">
    <source>
        <dbReference type="Proteomes" id="UP001183824"/>
    </source>
</evidence>
<accession>A0ABU2V1U6</accession>
<organism evidence="1 2">
    <name type="scientific">Streptomyces doebereineriae</name>
    <dbReference type="NCBI Taxonomy" id="3075528"/>
    <lineage>
        <taxon>Bacteria</taxon>
        <taxon>Bacillati</taxon>
        <taxon>Actinomycetota</taxon>
        <taxon>Actinomycetes</taxon>
        <taxon>Kitasatosporales</taxon>
        <taxon>Streptomycetaceae</taxon>
        <taxon>Streptomyces</taxon>
    </lineage>
</organism>